<gene>
    <name evidence="7" type="primary">aroK</name>
    <name evidence="8" type="ORF">FA046_14040</name>
</gene>
<dbReference type="Gene3D" id="3.40.50.300">
    <property type="entry name" value="P-loop containing nucleotide triphosphate hydrolases"/>
    <property type="match status" value="1"/>
</dbReference>
<keyword evidence="3 7" id="KW-0547">Nucleotide-binding</keyword>
<protein>
    <recommendedName>
        <fullName evidence="7">Shikimate kinase</fullName>
        <shortName evidence="7">SK</shortName>
        <ecNumber evidence="7">2.7.1.71</ecNumber>
    </recommendedName>
</protein>
<dbReference type="PANTHER" id="PTHR21087">
    <property type="entry name" value="SHIKIMATE KINASE"/>
    <property type="match status" value="1"/>
</dbReference>
<comment type="subunit">
    <text evidence="7">Monomer.</text>
</comment>
<feature type="binding site" evidence="7">
    <location>
        <position position="139"/>
    </location>
    <ligand>
        <name>substrate</name>
    </ligand>
</feature>
<dbReference type="Pfam" id="PF01202">
    <property type="entry name" value="SKI"/>
    <property type="match status" value="1"/>
</dbReference>
<feature type="binding site" evidence="7">
    <location>
        <begin position="10"/>
        <end position="15"/>
    </location>
    <ligand>
        <name>ATP</name>
        <dbReference type="ChEBI" id="CHEBI:30616"/>
    </ligand>
</feature>
<dbReference type="GO" id="GO:0005524">
    <property type="term" value="F:ATP binding"/>
    <property type="evidence" value="ECO:0007669"/>
    <property type="project" value="UniProtKB-UniRule"/>
</dbReference>
<comment type="subcellular location">
    <subcellularLocation>
        <location evidence="7">Cytoplasm</location>
    </subcellularLocation>
</comment>
<comment type="caution">
    <text evidence="7">Lacks conserved residue(s) required for the propagation of feature annotation.</text>
</comment>
<feature type="binding site" evidence="7">
    <location>
        <position position="14"/>
    </location>
    <ligand>
        <name>Mg(2+)</name>
        <dbReference type="ChEBI" id="CHEBI:18420"/>
    </ligand>
</feature>
<evidence type="ECO:0000256" key="1">
    <source>
        <dbReference type="ARBA" id="ARBA00022605"/>
    </source>
</evidence>
<evidence type="ECO:0000256" key="3">
    <source>
        <dbReference type="ARBA" id="ARBA00022741"/>
    </source>
</evidence>
<keyword evidence="7" id="KW-0460">Magnesium</keyword>
<evidence type="ECO:0000256" key="6">
    <source>
        <dbReference type="ARBA" id="ARBA00023141"/>
    </source>
</evidence>
<evidence type="ECO:0000256" key="4">
    <source>
        <dbReference type="ARBA" id="ARBA00022777"/>
    </source>
</evidence>
<dbReference type="CDD" id="cd00464">
    <property type="entry name" value="SK"/>
    <property type="match status" value="1"/>
</dbReference>
<sequence length="173" mass="19733">MKIFLIGFMGCGKSKLGRTFAAKLNRPFIDLDEMVELQYQMSIPDIFAAFGENGFREKERDVLQLAAMDNQAIIATGGGAPCFFDNMDWMNKNGITIFIDPPVKVLAERLINARVERPLVKGKNMDQLIDFIEMKLKERRPFYEQAQIILKESDLGVDMMVNAIEEKLKSHQP</sequence>
<dbReference type="PRINTS" id="PR01100">
    <property type="entry name" value="SHIKIMTKNASE"/>
</dbReference>
<evidence type="ECO:0000256" key="5">
    <source>
        <dbReference type="ARBA" id="ARBA00022840"/>
    </source>
</evidence>
<dbReference type="PANTHER" id="PTHR21087:SF16">
    <property type="entry name" value="SHIKIMATE KINASE 1, CHLOROPLASTIC"/>
    <property type="match status" value="1"/>
</dbReference>
<proteinExistence type="inferred from homology"/>
<dbReference type="SUPFAM" id="SSF52540">
    <property type="entry name" value="P-loop containing nucleoside triphosphate hydrolases"/>
    <property type="match status" value="1"/>
</dbReference>
<dbReference type="GO" id="GO:0005829">
    <property type="term" value="C:cytosol"/>
    <property type="evidence" value="ECO:0007669"/>
    <property type="project" value="TreeGrafter"/>
</dbReference>
<dbReference type="UniPathway" id="UPA00053">
    <property type="reaction ID" value="UER00088"/>
</dbReference>
<dbReference type="GO" id="GO:0004765">
    <property type="term" value="F:shikimate kinase activity"/>
    <property type="evidence" value="ECO:0007669"/>
    <property type="project" value="UniProtKB-UniRule"/>
</dbReference>
<feature type="binding site" evidence="7">
    <location>
        <position position="32"/>
    </location>
    <ligand>
        <name>substrate</name>
    </ligand>
</feature>
<keyword evidence="5 7" id="KW-0067">ATP-binding</keyword>
<keyword evidence="2 7" id="KW-0808">Transferase</keyword>
<feature type="binding site" evidence="7">
    <location>
        <position position="117"/>
    </location>
    <ligand>
        <name>ATP</name>
        <dbReference type="ChEBI" id="CHEBI:30616"/>
    </ligand>
</feature>
<accession>A0A4U1BV16</accession>
<name>A0A4U1BV16_9SPHI</name>
<dbReference type="HAMAP" id="MF_00109">
    <property type="entry name" value="Shikimate_kinase"/>
    <property type="match status" value="1"/>
</dbReference>
<reference evidence="8 9" key="1">
    <citation type="submission" date="2019-04" db="EMBL/GenBank/DDBJ databases">
        <title>Pedobacter sp. AR-3-17 sp. nov., isolated from Arctic soil.</title>
        <authorList>
            <person name="Dahal R.H."/>
            <person name="Kim D.-U."/>
        </authorList>
    </citation>
    <scope>NUCLEOTIDE SEQUENCE [LARGE SCALE GENOMIC DNA]</scope>
    <source>
        <strain evidence="8 9">AR-3-17</strain>
    </source>
</reference>
<keyword evidence="1 7" id="KW-0028">Amino-acid biosynthesis</keyword>
<evidence type="ECO:0000256" key="2">
    <source>
        <dbReference type="ARBA" id="ARBA00022679"/>
    </source>
</evidence>
<comment type="cofactor">
    <cofactor evidence="7">
        <name>Mg(2+)</name>
        <dbReference type="ChEBI" id="CHEBI:18420"/>
    </cofactor>
    <text evidence="7">Binds 1 Mg(2+) ion per subunit.</text>
</comment>
<dbReference type="AlphaFoldDB" id="A0A4U1BV16"/>
<dbReference type="InterPro" id="IPR027417">
    <property type="entry name" value="P-loop_NTPase"/>
</dbReference>
<dbReference type="GO" id="GO:0000287">
    <property type="term" value="F:magnesium ion binding"/>
    <property type="evidence" value="ECO:0007669"/>
    <property type="project" value="UniProtKB-UniRule"/>
</dbReference>
<evidence type="ECO:0000313" key="8">
    <source>
        <dbReference type="EMBL" id="TKB96301.1"/>
    </source>
</evidence>
<evidence type="ECO:0000256" key="7">
    <source>
        <dbReference type="HAMAP-Rule" id="MF_00109"/>
    </source>
</evidence>
<organism evidence="8 9">
    <name type="scientific">Pedobacter cryophilus</name>
    <dbReference type="NCBI Taxonomy" id="2571271"/>
    <lineage>
        <taxon>Bacteria</taxon>
        <taxon>Pseudomonadati</taxon>
        <taxon>Bacteroidota</taxon>
        <taxon>Sphingobacteriia</taxon>
        <taxon>Sphingobacteriales</taxon>
        <taxon>Sphingobacteriaceae</taxon>
        <taxon>Pedobacter</taxon>
    </lineage>
</organism>
<dbReference type="RefSeq" id="WP_136827168.1">
    <property type="nucleotide sequence ID" value="NZ_SWBP01000005.1"/>
</dbReference>
<comment type="pathway">
    <text evidence="7">Metabolic intermediate biosynthesis; chorismate biosynthesis; chorismate from D-erythrose 4-phosphate and phosphoenolpyruvate: step 5/7.</text>
</comment>
<dbReference type="GO" id="GO:0009423">
    <property type="term" value="P:chorismate biosynthetic process"/>
    <property type="evidence" value="ECO:0007669"/>
    <property type="project" value="UniProtKB-UniRule"/>
</dbReference>
<comment type="function">
    <text evidence="7">Catalyzes the specific phosphorylation of the 3-hydroxyl group of shikimic acid using ATP as a cosubstrate.</text>
</comment>
<comment type="caution">
    <text evidence="8">The sequence shown here is derived from an EMBL/GenBank/DDBJ whole genome shotgun (WGS) entry which is preliminary data.</text>
</comment>
<dbReference type="GO" id="GO:0008652">
    <property type="term" value="P:amino acid biosynthetic process"/>
    <property type="evidence" value="ECO:0007669"/>
    <property type="project" value="UniProtKB-KW"/>
</dbReference>
<dbReference type="GO" id="GO:0009073">
    <property type="term" value="P:aromatic amino acid family biosynthetic process"/>
    <property type="evidence" value="ECO:0007669"/>
    <property type="project" value="UniProtKB-KW"/>
</dbReference>
<keyword evidence="7" id="KW-0963">Cytoplasm</keyword>
<feature type="binding site" evidence="7">
    <location>
        <position position="56"/>
    </location>
    <ligand>
        <name>substrate</name>
    </ligand>
</feature>
<dbReference type="NCBIfam" id="NF010555">
    <property type="entry name" value="PRK13949.1"/>
    <property type="match status" value="1"/>
</dbReference>
<dbReference type="EC" id="2.7.1.71" evidence="7"/>
<keyword evidence="6 7" id="KW-0057">Aromatic amino acid biosynthesis</keyword>
<dbReference type="InterPro" id="IPR000623">
    <property type="entry name" value="Shikimate_kinase/TSH1"/>
</dbReference>
<keyword evidence="4 7" id="KW-0418">Kinase</keyword>
<comment type="similarity">
    <text evidence="7">Belongs to the shikimate kinase family.</text>
</comment>
<comment type="catalytic activity">
    <reaction evidence="7">
        <text>shikimate + ATP = 3-phosphoshikimate + ADP + H(+)</text>
        <dbReference type="Rhea" id="RHEA:13121"/>
        <dbReference type="ChEBI" id="CHEBI:15378"/>
        <dbReference type="ChEBI" id="CHEBI:30616"/>
        <dbReference type="ChEBI" id="CHEBI:36208"/>
        <dbReference type="ChEBI" id="CHEBI:145989"/>
        <dbReference type="ChEBI" id="CHEBI:456216"/>
        <dbReference type="EC" id="2.7.1.71"/>
    </reaction>
</comment>
<keyword evidence="7" id="KW-0479">Metal-binding</keyword>
<dbReference type="EMBL" id="SWBP01000005">
    <property type="protein sequence ID" value="TKB96301.1"/>
    <property type="molecule type" value="Genomic_DNA"/>
</dbReference>
<dbReference type="OrthoDB" id="9800332at2"/>
<evidence type="ECO:0000313" key="9">
    <source>
        <dbReference type="Proteomes" id="UP000308181"/>
    </source>
</evidence>
<dbReference type="Proteomes" id="UP000308181">
    <property type="component" value="Unassembled WGS sequence"/>
</dbReference>
<dbReference type="InterPro" id="IPR031322">
    <property type="entry name" value="Shikimate/glucono_kinase"/>
</dbReference>
<keyword evidence="9" id="KW-1185">Reference proteome</keyword>
<feature type="binding site" evidence="7">
    <location>
        <position position="78"/>
    </location>
    <ligand>
        <name>substrate</name>
    </ligand>
</feature>